<evidence type="ECO:0000256" key="7">
    <source>
        <dbReference type="PROSITE-ProRule" id="PRU01393"/>
    </source>
</evidence>
<dbReference type="GO" id="GO:0016579">
    <property type="term" value="P:protein deubiquitination"/>
    <property type="evidence" value="ECO:0007669"/>
    <property type="project" value="TreeGrafter"/>
</dbReference>
<dbReference type="InterPro" id="IPR001578">
    <property type="entry name" value="Peptidase_C12_UCH"/>
</dbReference>
<dbReference type="EC" id="3.4.19.12" evidence="8"/>
<evidence type="ECO:0000313" key="10">
    <source>
        <dbReference type="EMBL" id="ODV96170.1"/>
    </source>
</evidence>
<keyword evidence="11" id="KW-1185">Reference proteome</keyword>
<reference evidence="11" key="1">
    <citation type="submission" date="2016-05" db="EMBL/GenBank/DDBJ databases">
        <title>Comparative genomics of biotechnologically important yeasts.</title>
        <authorList>
            <consortium name="DOE Joint Genome Institute"/>
            <person name="Riley R."/>
            <person name="Haridas S."/>
            <person name="Wolfe K.H."/>
            <person name="Lopes M.R."/>
            <person name="Hittinger C.T."/>
            <person name="Goker M."/>
            <person name="Salamov A."/>
            <person name="Wisecaver J."/>
            <person name="Long T.M."/>
            <person name="Aerts A.L."/>
            <person name="Barry K."/>
            <person name="Choi C."/>
            <person name="Clum A."/>
            <person name="Coughlan A.Y."/>
            <person name="Deshpande S."/>
            <person name="Douglass A.P."/>
            <person name="Hanson S.J."/>
            <person name="Klenk H.-P."/>
            <person name="Labutti K."/>
            <person name="Lapidus A."/>
            <person name="Lindquist E."/>
            <person name="Lipzen A."/>
            <person name="Meier-Kolthoff J.P."/>
            <person name="Ohm R.A."/>
            <person name="Otillar R.P."/>
            <person name="Pangilinan J."/>
            <person name="Peng Y."/>
            <person name="Rokas A."/>
            <person name="Rosa C.A."/>
            <person name="Scheuner C."/>
            <person name="Sibirny A.A."/>
            <person name="Slot J.C."/>
            <person name="Stielow J.B."/>
            <person name="Sun H."/>
            <person name="Kurtzman C.P."/>
            <person name="Blackwell M."/>
            <person name="Grigoriev I.V."/>
            <person name="Jeffries T.W."/>
        </authorList>
    </citation>
    <scope>NUCLEOTIDE SEQUENCE [LARGE SCALE GENOMIC DNA]</scope>
    <source>
        <strain evidence="11">NRRL Y-2460</strain>
    </source>
</reference>
<feature type="active site" description="Nucleophile" evidence="7">
    <location>
        <position position="108"/>
    </location>
</feature>
<comment type="similarity">
    <text evidence="2 7 8">Belongs to the peptidase C12 family.</text>
</comment>
<evidence type="ECO:0000256" key="5">
    <source>
        <dbReference type="ARBA" id="ARBA00022801"/>
    </source>
</evidence>
<dbReference type="InterPro" id="IPR036959">
    <property type="entry name" value="Peptidase_C12_UCH_sf"/>
</dbReference>
<dbReference type="SUPFAM" id="SSF54001">
    <property type="entry name" value="Cysteine proteinases"/>
    <property type="match status" value="1"/>
</dbReference>
<keyword evidence="6 7" id="KW-0788">Thiol protease</keyword>
<feature type="site" description="Transition state stabilizer" evidence="7">
    <location>
        <position position="102"/>
    </location>
</feature>
<dbReference type="GO" id="GO:0004843">
    <property type="term" value="F:cysteine-type deubiquitinase activity"/>
    <property type="evidence" value="ECO:0007669"/>
    <property type="project" value="UniProtKB-UniRule"/>
</dbReference>
<dbReference type="PANTHER" id="PTHR10589:SF17">
    <property type="entry name" value="UBIQUITIN CARBOXYL-TERMINAL HYDROLASE"/>
    <property type="match status" value="1"/>
</dbReference>
<dbReference type="EMBL" id="KV454013">
    <property type="protein sequence ID" value="ODV96170.1"/>
    <property type="molecule type" value="Genomic_DNA"/>
</dbReference>
<organism evidence="10 11">
    <name type="scientific">Pachysolen tannophilus NRRL Y-2460</name>
    <dbReference type="NCBI Taxonomy" id="669874"/>
    <lineage>
        <taxon>Eukaryota</taxon>
        <taxon>Fungi</taxon>
        <taxon>Dikarya</taxon>
        <taxon>Ascomycota</taxon>
        <taxon>Saccharomycotina</taxon>
        <taxon>Pichiomycetes</taxon>
        <taxon>Pachysolenaceae</taxon>
        <taxon>Pachysolen</taxon>
    </lineage>
</organism>
<dbReference type="GO" id="GO:0005737">
    <property type="term" value="C:cytoplasm"/>
    <property type="evidence" value="ECO:0007669"/>
    <property type="project" value="TreeGrafter"/>
</dbReference>
<dbReference type="AlphaFoldDB" id="A0A1E4TWN6"/>
<evidence type="ECO:0000259" key="9">
    <source>
        <dbReference type="PROSITE" id="PS52048"/>
    </source>
</evidence>
<comment type="catalytic activity">
    <reaction evidence="1 7 8">
        <text>Thiol-dependent hydrolysis of ester, thioester, amide, peptide and isopeptide bonds formed by the C-terminal Gly of ubiquitin (a 76-residue protein attached to proteins as an intracellular targeting signal).</text>
        <dbReference type="EC" id="3.4.19.12"/>
    </reaction>
</comment>
<gene>
    <name evidence="10" type="ORF">PACTADRAFT_33351</name>
</gene>
<name>A0A1E4TWN6_PACTA</name>
<evidence type="ECO:0000256" key="1">
    <source>
        <dbReference type="ARBA" id="ARBA00000707"/>
    </source>
</evidence>
<dbReference type="GO" id="GO:0006511">
    <property type="term" value="P:ubiquitin-dependent protein catabolic process"/>
    <property type="evidence" value="ECO:0007669"/>
    <property type="project" value="UniProtKB-UniRule"/>
</dbReference>
<dbReference type="Proteomes" id="UP000094236">
    <property type="component" value="Unassembled WGS sequence"/>
</dbReference>
<dbReference type="PANTHER" id="PTHR10589">
    <property type="entry name" value="UBIQUITIN CARBOXYL-TERMINAL HYDROLASE"/>
    <property type="match status" value="1"/>
</dbReference>
<dbReference type="Gene3D" id="3.40.532.10">
    <property type="entry name" value="Peptidase C12, ubiquitin carboxyl-terminal hydrolase"/>
    <property type="match status" value="1"/>
</dbReference>
<feature type="domain" description="UCH catalytic" evidence="9">
    <location>
        <begin position="15"/>
        <end position="255"/>
    </location>
</feature>
<dbReference type="STRING" id="669874.A0A1E4TWN6"/>
<keyword evidence="3 7" id="KW-0645">Protease</keyword>
<dbReference type="OrthoDB" id="427186at2759"/>
<evidence type="ECO:0000256" key="4">
    <source>
        <dbReference type="ARBA" id="ARBA00022786"/>
    </source>
</evidence>
<dbReference type="PRINTS" id="PR00707">
    <property type="entry name" value="UBCTHYDRLASE"/>
</dbReference>
<dbReference type="PROSITE" id="PS52048">
    <property type="entry name" value="UCH_DOMAIN"/>
    <property type="match status" value="1"/>
</dbReference>
<keyword evidence="5 7" id="KW-0378">Hydrolase</keyword>
<evidence type="ECO:0000256" key="2">
    <source>
        <dbReference type="ARBA" id="ARBA00009326"/>
    </source>
</evidence>
<evidence type="ECO:0000313" key="11">
    <source>
        <dbReference type="Proteomes" id="UP000094236"/>
    </source>
</evidence>
<evidence type="ECO:0000256" key="6">
    <source>
        <dbReference type="ARBA" id="ARBA00022807"/>
    </source>
</evidence>
<proteinExistence type="inferred from homology"/>
<protein>
    <recommendedName>
        <fullName evidence="8">Ubiquitin carboxyl-terminal hydrolase</fullName>
        <ecNumber evidence="8">3.4.19.12</ecNumber>
    </recommendedName>
</protein>
<evidence type="ECO:0000256" key="8">
    <source>
        <dbReference type="RuleBase" id="RU361215"/>
    </source>
</evidence>
<dbReference type="Pfam" id="PF01088">
    <property type="entry name" value="Peptidase_C12"/>
    <property type="match status" value="1"/>
</dbReference>
<keyword evidence="4 7" id="KW-0833">Ubl conjugation pathway</keyword>
<feature type="site" description="Important for enzyme activity" evidence="7">
    <location>
        <position position="199"/>
    </location>
</feature>
<sequence length="258" mass="29938">MSKEVLDEEEEYPASVVPLESNPEIFTEFAHKLGLSPLLSFYDIYSLTDQDLLQILPQPIYSIILLFPISSKYEEEKLVQDKELSAPLYEKDAKNDCYWFEQKTKNACGFFALLHVLINLPSSLINLNSLIDLFKKNLIQDFKQRDNLVKNLIFNSNQCIYQDYSNKGQTITPDANDDVNLHFICFMKNYNNGNLYELDGRRRNFLKLGKSINETGTQEDKNIINEKLIVDKILHYMDIADDEDKYKFSMIGLGPTFD</sequence>
<evidence type="ECO:0000256" key="3">
    <source>
        <dbReference type="ARBA" id="ARBA00022670"/>
    </source>
</evidence>
<feature type="active site" description="Proton donor" evidence="7">
    <location>
        <position position="182"/>
    </location>
</feature>
<accession>A0A1E4TWN6</accession>
<dbReference type="InterPro" id="IPR038765">
    <property type="entry name" value="Papain-like_cys_pep_sf"/>
</dbReference>